<dbReference type="AlphaFoldDB" id="A0A5N6SWK7"/>
<organism evidence="1 2">
    <name type="scientific">Aspergillus pseudotamarii</name>
    <dbReference type="NCBI Taxonomy" id="132259"/>
    <lineage>
        <taxon>Eukaryota</taxon>
        <taxon>Fungi</taxon>
        <taxon>Dikarya</taxon>
        <taxon>Ascomycota</taxon>
        <taxon>Pezizomycotina</taxon>
        <taxon>Eurotiomycetes</taxon>
        <taxon>Eurotiomycetidae</taxon>
        <taxon>Eurotiales</taxon>
        <taxon>Aspergillaceae</taxon>
        <taxon>Aspergillus</taxon>
        <taxon>Aspergillus subgen. Circumdati</taxon>
    </lineage>
</organism>
<protein>
    <submittedName>
        <fullName evidence="1">Uncharacterized protein</fullName>
    </submittedName>
</protein>
<gene>
    <name evidence="1" type="ORF">BDV38DRAFT_246225</name>
</gene>
<sequence>MSSCRILTINSKSDPDNMLASGGRAAGVVGVWYDTGEIVANNRSMMNWHGHPASYPTSLNPHLCLVQAVQHYHCFLLFHSFSGGKPR</sequence>
<evidence type="ECO:0000313" key="1">
    <source>
        <dbReference type="EMBL" id="KAE8137793.1"/>
    </source>
</evidence>
<keyword evidence="2" id="KW-1185">Reference proteome</keyword>
<dbReference type="RefSeq" id="XP_031913856.1">
    <property type="nucleotide sequence ID" value="XM_032054523.1"/>
</dbReference>
<proteinExistence type="predicted"/>
<accession>A0A5N6SWK7</accession>
<dbReference type="EMBL" id="ML743575">
    <property type="protein sequence ID" value="KAE8137793.1"/>
    <property type="molecule type" value="Genomic_DNA"/>
</dbReference>
<name>A0A5N6SWK7_ASPPS</name>
<reference evidence="1 2" key="1">
    <citation type="submission" date="2019-04" db="EMBL/GenBank/DDBJ databases">
        <title>Friends and foes A comparative genomics study of 23 Aspergillus species from section Flavi.</title>
        <authorList>
            <consortium name="DOE Joint Genome Institute"/>
            <person name="Kjaerbolling I."/>
            <person name="Vesth T."/>
            <person name="Frisvad J.C."/>
            <person name="Nybo J.L."/>
            <person name="Theobald S."/>
            <person name="Kildgaard S."/>
            <person name="Isbrandt T."/>
            <person name="Kuo A."/>
            <person name="Sato A."/>
            <person name="Lyhne E.K."/>
            <person name="Kogle M.E."/>
            <person name="Wiebenga A."/>
            <person name="Kun R.S."/>
            <person name="Lubbers R.J."/>
            <person name="Makela M.R."/>
            <person name="Barry K."/>
            <person name="Chovatia M."/>
            <person name="Clum A."/>
            <person name="Daum C."/>
            <person name="Haridas S."/>
            <person name="He G."/>
            <person name="LaButti K."/>
            <person name="Lipzen A."/>
            <person name="Mondo S."/>
            <person name="Riley R."/>
            <person name="Salamov A."/>
            <person name="Simmons B.A."/>
            <person name="Magnuson J.K."/>
            <person name="Henrissat B."/>
            <person name="Mortensen U.H."/>
            <person name="Larsen T.O."/>
            <person name="Devries R.P."/>
            <person name="Grigoriev I.V."/>
            <person name="Machida M."/>
            <person name="Baker S.E."/>
            <person name="Andersen M.R."/>
        </authorList>
    </citation>
    <scope>NUCLEOTIDE SEQUENCE [LARGE SCALE GENOMIC DNA]</scope>
    <source>
        <strain evidence="1 2">CBS 117625</strain>
    </source>
</reference>
<dbReference type="GeneID" id="43638733"/>
<dbReference type="Proteomes" id="UP000325672">
    <property type="component" value="Unassembled WGS sequence"/>
</dbReference>
<evidence type="ECO:0000313" key="2">
    <source>
        <dbReference type="Proteomes" id="UP000325672"/>
    </source>
</evidence>